<evidence type="ECO:0000256" key="4">
    <source>
        <dbReference type="ARBA" id="ARBA00023004"/>
    </source>
</evidence>
<dbReference type="GO" id="GO:0046872">
    <property type="term" value="F:metal ion binding"/>
    <property type="evidence" value="ECO:0007669"/>
    <property type="project" value="UniProtKB-KW"/>
</dbReference>
<dbReference type="PANTHER" id="PTHR43498:SF1">
    <property type="entry name" value="COB--COM HETERODISULFIDE REDUCTASE IRON-SULFUR SUBUNIT A"/>
    <property type="match status" value="1"/>
</dbReference>
<dbReference type="EMBL" id="WHLY01000002">
    <property type="protein sequence ID" value="MPR33155.1"/>
    <property type="molecule type" value="Genomic_DNA"/>
</dbReference>
<keyword evidence="8" id="KW-1185">Reference proteome</keyword>
<comment type="caution">
    <text evidence="7">The sequence shown here is derived from an EMBL/GenBank/DDBJ whole genome shotgun (WGS) entry which is preliminary data.</text>
</comment>
<protein>
    <submittedName>
        <fullName evidence="7">FAD-dependent oxidoreductase</fullName>
    </submittedName>
</protein>
<dbReference type="GO" id="GO:0051539">
    <property type="term" value="F:4 iron, 4 sulfur cluster binding"/>
    <property type="evidence" value="ECO:0007669"/>
    <property type="project" value="UniProtKB-KW"/>
</dbReference>
<evidence type="ECO:0000313" key="8">
    <source>
        <dbReference type="Proteomes" id="UP000479293"/>
    </source>
</evidence>
<keyword evidence="5" id="KW-0411">Iron-sulfur</keyword>
<feature type="signal peptide" evidence="6">
    <location>
        <begin position="1"/>
        <end position="17"/>
    </location>
</feature>
<evidence type="ECO:0000256" key="6">
    <source>
        <dbReference type="SAM" id="SignalP"/>
    </source>
</evidence>
<reference evidence="7 8" key="1">
    <citation type="submission" date="2019-10" db="EMBL/GenBank/DDBJ databases">
        <title>Draft Genome Sequence of Cytophagaceae sp. SJW1-29.</title>
        <authorList>
            <person name="Choi A."/>
        </authorList>
    </citation>
    <scope>NUCLEOTIDE SEQUENCE [LARGE SCALE GENOMIC DNA]</scope>
    <source>
        <strain evidence="7 8">SJW1-29</strain>
    </source>
</reference>
<dbReference type="RefSeq" id="WP_152758186.1">
    <property type="nucleotide sequence ID" value="NZ_WHLY01000002.1"/>
</dbReference>
<evidence type="ECO:0000313" key="7">
    <source>
        <dbReference type="EMBL" id="MPR33155.1"/>
    </source>
</evidence>
<evidence type="ECO:0000256" key="5">
    <source>
        <dbReference type="ARBA" id="ARBA00023014"/>
    </source>
</evidence>
<keyword evidence="6" id="KW-0732">Signal</keyword>
<dbReference type="GO" id="GO:0016491">
    <property type="term" value="F:oxidoreductase activity"/>
    <property type="evidence" value="ECO:0007669"/>
    <property type="project" value="UniProtKB-KW"/>
</dbReference>
<keyword evidence="4" id="KW-0408">Iron</keyword>
<proteinExistence type="predicted"/>
<dbReference type="InterPro" id="IPR039650">
    <property type="entry name" value="HdrA-like"/>
</dbReference>
<evidence type="ECO:0000256" key="3">
    <source>
        <dbReference type="ARBA" id="ARBA00023002"/>
    </source>
</evidence>
<feature type="chain" id="PRO_5028826215" evidence="6">
    <location>
        <begin position="18"/>
        <end position="619"/>
    </location>
</feature>
<dbReference type="PANTHER" id="PTHR43498">
    <property type="entry name" value="FERREDOXIN:COB-COM HETERODISULFIDE REDUCTASE SUBUNIT A"/>
    <property type="match status" value="1"/>
</dbReference>
<dbReference type="InterPro" id="IPR036188">
    <property type="entry name" value="FAD/NAD-bd_sf"/>
</dbReference>
<keyword evidence="3" id="KW-0560">Oxidoreductase</keyword>
<keyword evidence="2" id="KW-0479">Metal-binding</keyword>
<evidence type="ECO:0000256" key="2">
    <source>
        <dbReference type="ARBA" id="ARBA00022723"/>
    </source>
</evidence>
<dbReference type="Gene3D" id="2.60.120.260">
    <property type="entry name" value="Galactose-binding domain-like"/>
    <property type="match status" value="1"/>
</dbReference>
<keyword evidence="1" id="KW-0004">4Fe-4S</keyword>
<dbReference type="Gene3D" id="3.50.50.60">
    <property type="entry name" value="FAD/NAD(P)-binding domain"/>
    <property type="match status" value="1"/>
</dbReference>
<dbReference type="Proteomes" id="UP000479293">
    <property type="component" value="Unassembled WGS sequence"/>
</dbReference>
<name>A0A7C9BHH8_9BACT</name>
<dbReference type="Pfam" id="PF12831">
    <property type="entry name" value="FAD_oxidored"/>
    <property type="match status" value="1"/>
</dbReference>
<organism evidence="7 8">
    <name type="scientific">Salmonirosea aquatica</name>
    <dbReference type="NCBI Taxonomy" id="2654236"/>
    <lineage>
        <taxon>Bacteria</taxon>
        <taxon>Pseudomonadati</taxon>
        <taxon>Bacteroidota</taxon>
        <taxon>Cytophagia</taxon>
        <taxon>Cytophagales</taxon>
        <taxon>Spirosomataceae</taxon>
        <taxon>Salmonirosea</taxon>
    </lineage>
</organism>
<gene>
    <name evidence="7" type="ORF">GBK04_07235</name>
</gene>
<dbReference type="AlphaFoldDB" id="A0A7C9BHH8"/>
<accession>A0A7C9BHH8</accession>
<sequence length="619" mass="68861">MKRLIFLFLLSSPFALAQKPATVFVEAESFDNKGGWSIDQQFMDVMGSSFLMAHGMGRPVENASTTVTFPETGTYKVYVRTRNWTAQWSDKDAAGQFQLLINDKPLAKTFGKDNGKWNWSDGGTVKITQKENKIALKDLTGFNGRCDAIIFTSDPNFKPIEDKEKLTEYRNAYFGFDKNPKNAGSFDFVVVGGGMAGTCSAISAARKGVKVALIQNRPVLGGNNSSEVRVHLGGRINLEPYPALGNLVNEIGPSEGGNAQPKEYYEDDKKMAAVLAEPNISLFLNYHANKVDTKGGKIEKVYATNIETGEKVYFEAPLFADCTGDGTIGFLAGAEYMTGRESRDVYGEKTAPEVADNLTMGASVQWFSEKLDHPVSFPDIQWGLPWNEAKAEEITKGDWEWETGMGLDMTMDFEQIRDYGMLAVYSNWSYLKNHAANKEKFAHDALKWVAYVAGKRESRRLKGDYVLIEQDLTDQRVYPDGTAPTSWTIDLHYPDPENSKLFPGAAFKSIAKHIKIYPYPIPFRCLYSKNIDNLMMAGRDISVSHVALGTVRLMRTTGMMGEVLGMAAAICKEEKTTPRGVYQNYFPKLEAMMIEGVGDPTLPREQDYNLGGTLMEVVK</sequence>
<evidence type="ECO:0000256" key="1">
    <source>
        <dbReference type="ARBA" id="ARBA00022485"/>
    </source>
</evidence>
<dbReference type="SUPFAM" id="SSF51905">
    <property type="entry name" value="FAD/NAD(P)-binding domain"/>
    <property type="match status" value="1"/>
</dbReference>